<dbReference type="FunCoup" id="D8RBU1">
    <property type="interactions" value="1267"/>
</dbReference>
<organism evidence="4">
    <name type="scientific">Selaginella moellendorffii</name>
    <name type="common">Spikemoss</name>
    <dbReference type="NCBI Taxonomy" id="88036"/>
    <lineage>
        <taxon>Eukaryota</taxon>
        <taxon>Viridiplantae</taxon>
        <taxon>Streptophyta</taxon>
        <taxon>Embryophyta</taxon>
        <taxon>Tracheophyta</taxon>
        <taxon>Lycopodiopsida</taxon>
        <taxon>Selaginellales</taxon>
        <taxon>Selaginellaceae</taxon>
        <taxon>Selaginella</taxon>
    </lineage>
</organism>
<dbReference type="Pfam" id="PF01476">
    <property type="entry name" value="LysM"/>
    <property type="match status" value="3"/>
</dbReference>
<dbReference type="InterPro" id="IPR018392">
    <property type="entry name" value="LysM"/>
</dbReference>
<protein>
    <recommendedName>
        <fullName evidence="2">LysM domain-containing protein</fullName>
    </recommendedName>
</protein>
<dbReference type="Proteomes" id="UP000001514">
    <property type="component" value="Unassembled WGS sequence"/>
</dbReference>
<dbReference type="HOGENOM" id="CLU_047073_3_0_1"/>
<sequence length="369" mass="38329">MGSLDRHQRTVLLLASMLAIAAAKSFIQSCNSASQCSSLVAYRTPAAQSLGAIAALFNIDTVSLLAANNLDLRSSLDPGSPQLVIAPRRIVKVPISCSCVDGIWRGNATLYKSRPGDTLASIADALFGKLVTAKQIAQANGIAANFGGAVAAGSTLVIPFSCGCGDSLAGGGTALLMSYVVQGGDTVGELAREYGSLPGDFMALNGVANASELAAGDVVAVPIRACGSSFRRSAYDFGLVVANGSYIITAGHCVQCSCLPNLQHGSCPDMRCLGTNLTVGAMATAASVQGCNVTSCLYTGFKKKIILSRYSRPFTQNSIKNSFFCVNHSLQSVNLNSCPGTTTFFMTFFLVGSLHLKLELYSSTTSPKL</sequence>
<name>D8RBU1_SELML</name>
<gene>
    <name evidence="3" type="ORF">SELMODRAFT_89593</name>
</gene>
<dbReference type="KEGG" id="smo:SELMODRAFT_89593"/>
<dbReference type="SMART" id="SM00257">
    <property type="entry name" value="LysM"/>
    <property type="match status" value="2"/>
</dbReference>
<dbReference type="OMA" id="MRNPENH"/>
<dbReference type="InterPro" id="IPR036779">
    <property type="entry name" value="LysM_dom_sf"/>
</dbReference>
<feature type="signal peptide" evidence="1">
    <location>
        <begin position="1"/>
        <end position="23"/>
    </location>
</feature>
<dbReference type="InParanoid" id="D8RBU1"/>
<feature type="chain" id="PRO_5003121682" description="LysM domain-containing protein" evidence="1">
    <location>
        <begin position="24"/>
        <end position="369"/>
    </location>
</feature>
<dbReference type="Gramene" id="EFJ30845">
    <property type="protein sequence ID" value="EFJ30845"/>
    <property type="gene ID" value="SELMODRAFT_89593"/>
</dbReference>
<feature type="domain" description="LysM" evidence="2">
    <location>
        <begin position="177"/>
        <end position="221"/>
    </location>
</feature>
<evidence type="ECO:0000259" key="2">
    <source>
        <dbReference type="PROSITE" id="PS51782"/>
    </source>
</evidence>
<dbReference type="PANTHER" id="PTHR33734:SF35">
    <property type="entry name" value="LYSM DOMAIN-CONTAINING GPI-ANCHORED PROTEIN 1"/>
    <property type="match status" value="1"/>
</dbReference>
<keyword evidence="4" id="KW-1185">Reference proteome</keyword>
<evidence type="ECO:0000313" key="4">
    <source>
        <dbReference type="Proteomes" id="UP000001514"/>
    </source>
</evidence>
<proteinExistence type="predicted"/>
<dbReference type="PROSITE" id="PS51782">
    <property type="entry name" value="LYSM"/>
    <property type="match status" value="2"/>
</dbReference>
<reference evidence="3 4" key="1">
    <citation type="journal article" date="2011" name="Science">
        <title>The Selaginella genome identifies genetic changes associated with the evolution of vascular plants.</title>
        <authorList>
            <person name="Banks J.A."/>
            <person name="Nishiyama T."/>
            <person name="Hasebe M."/>
            <person name="Bowman J.L."/>
            <person name="Gribskov M."/>
            <person name="dePamphilis C."/>
            <person name="Albert V.A."/>
            <person name="Aono N."/>
            <person name="Aoyama T."/>
            <person name="Ambrose B.A."/>
            <person name="Ashton N.W."/>
            <person name="Axtell M.J."/>
            <person name="Barker E."/>
            <person name="Barker M.S."/>
            <person name="Bennetzen J.L."/>
            <person name="Bonawitz N.D."/>
            <person name="Chapple C."/>
            <person name="Cheng C."/>
            <person name="Correa L.G."/>
            <person name="Dacre M."/>
            <person name="DeBarry J."/>
            <person name="Dreyer I."/>
            <person name="Elias M."/>
            <person name="Engstrom E.M."/>
            <person name="Estelle M."/>
            <person name="Feng L."/>
            <person name="Finet C."/>
            <person name="Floyd S.K."/>
            <person name="Frommer W.B."/>
            <person name="Fujita T."/>
            <person name="Gramzow L."/>
            <person name="Gutensohn M."/>
            <person name="Harholt J."/>
            <person name="Hattori M."/>
            <person name="Heyl A."/>
            <person name="Hirai T."/>
            <person name="Hiwatashi Y."/>
            <person name="Ishikawa M."/>
            <person name="Iwata M."/>
            <person name="Karol K.G."/>
            <person name="Koehler B."/>
            <person name="Kolukisaoglu U."/>
            <person name="Kubo M."/>
            <person name="Kurata T."/>
            <person name="Lalonde S."/>
            <person name="Li K."/>
            <person name="Li Y."/>
            <person name="Litt A."/>
            <person name="Lyons E."/>
            <person name="Manning G."/>
            <person name="Maruyama T."/>
            <person name="Michael T.P."/>
            <person name="Mikami K."/>
            <person name="Miyazaki S."/>
            <person name="Morinaga S."/>
            <person name="Murata T."/>
            <person name="Mueller-Roeber B."/>
            <person name="Nelson D.R."/>
            <person name="Obara M."/>
            <person name="Oguri Y."/>
            <person name="Olmstead R.G."/>
            <person name="Onodera N."/>
            <person name="Petersen B.L."/>
            <person name="Pils B."/>
            <person name="Prigge M."/>
            <person name="Rensing S.A."/>
            <person name="Riano-Pachon D.M."/>
            <person name="Roberts A.W."/>
            <person name="Sato Y."/>
            <person name="Scheller H.V."/>
            <person name="Schulz B."/>
            <person name="Schulz C."/>
            <person name="Shakirov E.V."/>
            <person name="Shibagaki N."/>
            <person name="Shinohara N."/>
            <person name="Shippen D.E."/>
            <person name="Soerensen I."/>
            <person name="Sotooka R."/>
            <person name="Sugimoto N."/>
            <person name="Sugita M."/>
            <person name="Sumikawa N."/>
            <person name="Tanurdzic M."/>
            <person name="Theissen G."/>
            <person name="Ulvskov P."/>
            <person name="Wakazuki S."/>
            <person name="Weng J.K."/>
            <person name="Willats W.W."/>
            <person name="Wipf D."/>
            <person name="Wolf P.G."/>
            <person name="Yang L."/>
            <person name="Zimmer A.D."/>
            <person name="Zhu Q."/>
            <person name="Mitros T."/>
            <person name="Hellsten U."/>
            <person name="Loque D."/>
            <person name="Otillar R."/>
            <person name="Salamov A."/>
            <person name="Schmutz J."/>
            <person name="Shapiro H."/>
            <person name="Lindquist E."/>
            <person name="Lucas S."/>
            <person name="Rokhsar D."/>
            <person name="Grigoriev I.V."/>
        </authorList>
    </citation>
    <scope>NUCLEOTIDE SEQUENCE [LARGE SCALE GENOMIC DNA]</scope>
</reference>
<dbReference type="EMBL" id="GL377575">
    <property type="protein sequence ID" value="EFJ30845.1"/>
    <property type="molecule type" value="Genomic_DNA"/>
</dbReference>
<keyword evidence="1" id="KW-0732">Signal</keyword>
<accession>D8RBU1</accession>
<dbReference type="SUPFAM" id="SSF54106">
    <property type="entry name" value="LysM domain"/>
    <property type="match status" value="1"/>
</dbReference>
<evidence type="ECO:0000256" key="1">
    <source>
        <dbReference type="SAM" id="SignalP"/>
    </source>
</evidence>
<evidence type="ECO:0000313" key="3">
    <source>
        <dbReference type="EMBL" id="EFJ30845.1"/>
    </source>
</evidence>
<feature type="domain" description="LysM" evidence="2">
    <location>
        <begin position="109"/>
        <end position="158"/>
    </location>
</feature>
<dbReference type="CDD" id="cd00118">
    <property type="entry name" value="LysM"/>
    <property type="match status" value="2"/>
</dbReference>
<dbReference type="PANTHER" id="PTHR33734">
    <property type="entry name" value="LYSM DOMAIN-CONTAINING GPI-ANCHORED PROTEIN 2"/>
    <property type="match status" value="1"/>
</dbReference>
<dbReference type="AlphaFoldDB" id="D8RBU1"/>
<dbReference type="eggNOG" id="ENOG502QWAT">
    <property type="taxonomic scope" value="Eukaryota"/>
</dbReference>
<dbReference type="Gene3D" id="3.10.350.10">
    <property type="entry name" value="LysM domain"/>
    <property type="match status" value="2"/>
</dbReference>